<dbReference type="SMART" id="SM00369">
    <property type="entry name" value="LRR_TYP"/>
    <property type="match status" value="4"/>
</dbReference>
<evidence type="ECO:0000256" key="1">
    <source>
        <dbReference type="ARBA" id="ARBA00022614"/>
    </source>
</evidence>
<gene>
    <name evidence="4" type="ORF">cyc_02751</name>
</gene>
<organism evidence="4 5">
    <name type="scientific">Cyclospora cayetanensis</name>
    <dbReference type="NCBI Taxonomy" id="88456"/>
    <lineage>
        <taxon>Eukaryota</taxon>
        <taxon>Sar</taxon>
        <taxon>Alveolata</taxon>
        <taxon>Apicomplexa</taxon>
        <taxon>Conoidasida</taxon>
        <taxon>Coccidia</taxon>
        <taxon>Eucoccidiorida</taxon>
        <taxon>Eimeriorina</taxon>
        <taxon>Eimeriidae</taxon>
        <taxon>Cyclospora</taxon>
    </lineage>
</organism>
<dbReference type="VEuPathDB" id="ToxoDB:LOC34619560"/>
<dbReference type="InterPro" id="IPR032675">
    <property type="entry name" value="LRR_dom_sf"/>
</dbReference>
<dbReference type="SUPFAM" id="SSF52058">
    <property type="entry name" value="L domain-like"/>
    <property type="match status" value="1"/>
</dbReference>
<accession>A0A1D3CU20</accession>
<dbReference type="InterPro" id="IPR003591">
    <property type="entry name" value="Leu-rich_rpt_typical-subtyp"/>
</dbReference>
<dbReference type="VEuPathDB" id="ToxoDB:cyc_02751"/>
<evidence type="ECO:0000313" key="4">
    <source>
        <dbReference type="EMBL" id="OEH74700.1"/>
    </source>
</evidence>
<proteinExistence type="predicted"/>
<evidence type="ECO:0000256" key="2">
    <source>
        <dbReference type="ARBA" id="ARBA00022737"/>
    </source>
</evidence>
<dbReference type="PROSITE" id="PS51450">
    <property type="entry name" value="LRR"/>
    <property type="match status" value="3"/>
</dbReference>
<dbReference type="Proteomes" id="UP000095192">
    <property type="component" value="Unassembled WGS sequence"/>
</dbReference>
<reference evidence="4 5" key="1">
    <citation type="journal article" date="2016" name="BMC Genomics">
        <title>Comparative genomics reveals Cyclospora cayetanensis possesses coccidia-like metabolism and invasion components but unique surface antigens.</title>
        <authorList>
            <person name="Liu S."/>
            <person name="Wang L."/>
            <person name="Zheng H."/>
            <person name="Xu Z."/>
            <person name="Roellig D.M."/>
            <person name="Li N."/>
            <person name="Frace M.A."/>
            <person name="Tang K."/>
            <person name="Arrowood M.J."/>
            <person name="Moss D.M."/>
            <person name="Zhang L."/>
            <person name="Feng Y."/>
            <person name="Xiao L."/>
        </authorList>
    </citation>
    <scope>NUCLEOTIDE SEQUENCE [LARGE SCALE GENOMIC DNA]</scope>
    <source>
        <strain evidence="4 5">CHN_HEN01</strain>
    </source>
</reference>
<evidence type="ECO:0000313" key="5">
    <source>
        <dbReference type="Proteomes" id="UP000095192"/>
    </source>
</evidence>
<dbReference type="GO" id="GO:0005737">
    <property type="term" value="C:cytoplasm"/>
    <property type="evidence" value="ECO:0007669"/>
    <property type="project" value="TreeGrafter"/>
</dbReference>
<keyword evidence="2" id="KW-0677">Repeat</keyword>
<feature type="region of interest" description="Disordered" evidence="3">
    <location>
        <begin position="68"/>
        <end position="98"/>
    </location>
</feature>
<dbReference type="InterPro" id="IPR001611">
    <property type="entry name" value="Leu-rich_rpt"/>
</dbReference>
<dbReference type="InParanoid" id="A0A1D3CU20"/>
<name>A0A1D3CU20_9EIME</name>
<dbReference type="AlphaFoldDB" id="A0A1D3CU20"/>
<keyword evidence="1" id="KW-0433">Leucine-rich repeat</keyword>
<comment type="caution">
    <text evidence="4">The sequence shown here is derived from an EMBL/GenBank/DDBJ whole genome shotgun (WGS) entry which is preliminary data.</text>
</comment>
<sequence>MSQEALLVRYLMAQSEAHRQPEDLPIPMALVLFWFVQPRKGLLMNQSLTGIEDKGDSERNAKRGAGVIAADKEATASQSRAVSAPEPQQIRPSSHPQQHLRLIGKGLASLSDALLCLPQGASLSCLRTLTLHANSLVSLDVRRCKKTLSRLKRPFLLTVAALQKSLDRPAEGLQPAALPQLLQLNLPGPRQNALLHPLHSHRTPLTVMCSQCVLLPWMQGVSALPHLEELRVSSNLLQRLGDLRALRRLRLLDVASNRLQSVEGLTGLCSLRCLRAELNQITCLASLQQLWGPEYQLETLDLRENHLTDFRKLLFLGGLARLKSLALQHKEGKMFFPLKS</sequence>
<dbReference type="PANTHER" id="PTHR15454">
    <property type="entry name" value="NISCHARIN RELATED"/>
    <property type="match status" value="1"/>
</dbReference>
<dbReference type="Gene3D" id="3.80.10.10">
    <property type="entry name" value="Ribonuclease Inhibitor"/>
    <property type="match status" value="1"/>
</dbReference>
<protein>
    <submittedName>
        <fullName evidence="4">Leucine rich repeat family protein</fullName>
    </submittedName>
</protein>
<dbReference type="EMBL" id="JROU02001962">
    <property type="protein sequence ID" value="OEH74700.1"/>
    <property type="molecule type" value="Genomic_DNA"/>
</dbReference>
<keyword evidence="5" id="KW-1185">Reference proteome</keyword>
<evidence type="ECO:0000256" key="3">
    <source>
        <dbReference type="SAM" id="MobiDB-lite"/>
    </source>
</evidence>